<dbReference type="InterPro" id="IPR013320">
    <property type="entry name" value="ConA-like_dom_sf"/>
</dbReference>
<comment type="similarity">
    <text evidence="1">Belongs to the glycosyl hydrolase 16 family.</text>
</comment>
<dbReference type="NCBIfam" id="TIGR04183">
    <property type="entry name" value="Por_Secre_tail"/>
    <property type="match status" value="1"/>
</dbReference>
<keyword evidence="6" id="KW-1185">Reference proteome</keyword>
<dbReference type="Gene3D" id="2.80.10.50">
    <property type="match status" value="1"/>
</dbReference>
<dbReference type="RefSeq" id="WP_167187875.1">
    <property type="nucleotide sequence ID" value="NZ_JAASQL010000002.1"/>
</dbReference>
<dbReference type="Pfam" id="PF14200">
    <property type="entry name" value="RicinB_lectin_2"/>
    <property type="match status" value="1"/>
</dbReference>
<dbReference type="CDD" id="cd00161">
    <property type="entry name" value="beta-trefoil_Ricin-like"/>
    <property type="match status" value="1"/>
</dbReference>
<protein>
    <recommendedName>
        <fullName evidence="4">GH16 domain-containing protein</fullName>
    </recommendedName>
</protein>
<gene>
    <name evidence="5" type="ORF">FHR24_002040</name>
</gene>
<sequence length="550" mass="63356">MKKRQFFKRKITLLLILAFVVTQVVNAQNNPTFSSDPKPFGKKWIKVDNLTDEFNDNSLDSNKWTKSTWNYDIPVEMTADNANSGEWDGYLWIRATLDQGAERWFRSARIMSKEKISYPMYTESRIRSSNISAYTTYWLNNGDINNRDEIDIIENNAAPTCGCDPDFPWRMNSQYFQADENKTPQTVRKHGNFDNRNLSSNNPLKGTKWNEEFHVFGAYWSDSKNVQFYLDGEPAGSIYVGDHLDGNSYEREFTRDLNIIWDLWTTDADWIGGLANQNDLTNNNINTMYVDWVRTWKLESKEFFIKNKETGKKIRTNGATDFTNIEQVPYSWSGAPTKWKMVDAGNNYFYLVNTDNGKYFRPKSDNTSITSDADGTPMIQVPDSYTGDFTKFKKVSTSATGNYFYLENKATGMYFRPENDNDYSKLQQRPNTYGGNWTQWQFIDVNTGTLVTQTPSEEIQTITANNFKTEENTSFNISPNPVTKGNELTVYLGTNSGNTKLAIYNVYGNLVKHIETNTTTTTINTSQLKGVYILKVETETQTYNQKFIVK</sequence>
<dbReference type="InterPro" id="IPR026444">
    <property type="entry name" value="Secre_tail"/>
</dbReference>
<dbReference type="InterPro" id="IPR000757">
    <property type="entry name" value="Beta-glucanase-like"/>
</dbReference>
<comment type="caution">
    <text evidence="5">The sequence shown here is derived from an EMBL/GenBank/DDBJ whole genome shotgun (WGS) entry which is preliminary data.</text>
</comment>
<evidence type="ECO:0000313" key="5">
    <source>
        <dbReference type="EMBL" id="NIJ45572.1"/>
    </source>
</evidence>
<feature type="domain" description="GH16" evidence="4">
    <location>
        <begin position="31"/>
        <end position="301"/>
    </location>
</feature>
<evidence type="ECO:0000259" key="4">
    <source>
        <dbReference type="PROSITE" id="PS51762"/>
    </source>
</evidence>
<proteinExistence type="inferred from homology"/>
<dbReference type="InterPro" id="IPR000772">
    <property type="entry name" value="Ricin_B_lectin"/>
</dbReference>
<keyword evidence="2 3" id="KW-0732">Signal</keyword>
<dbReference type="SUPFAM" id="SSF50370">
    <property type="entry name" value="Ricin B-like lectins"/>
    <property type="match status" value="1"/>
</dbReference>
<feature type="chain" id="PRO_5045381958" description="GH16 domain-containing protein" evidence="3">
    <location>
        <begin position="28"/>
        <end position="550"/>
    </location>
</feature>
<evidence type="ECO:0000313" key="6">
    <source>
        <dbReference type="Proteomes" id="UP000745859"/>
    </source>
</evidence>
<name>A0ABX0UEW4_9FLAO</name>
<dbReference type="EMBL" id="JAASQL010000002">
    <property type="protein sequence ID" value="NIJ45572.1"/>
    <property type="molecule type" value="Genomic_DNA"/>
</dbReference>
<dbReference type="Pfam" id="PF18962">
    <property type="entry name" value="Por_Secre_tail"/>
    <property type="match status" value="1"/>
</dbReference>
<accession>A0ABX0UEW4</accession>
<evidence type="ECO:0000256" key="1">
    <source>
        <dbReference type="ARBA" id="ARBA00006865"/>
    </source>
</evidence>
<dbReference type="InterPro" id="IPR035992">
    <property type="entry name" value="Ricin_B-like_lectins"/>
</dbReference>
<dbReference type="PROSITE" id="PS51762">
    <property type="entry name" value="GH16_2"/>
    <property type="match status" value="1"/>
</dbReference>
<organism evidence="5 6">
    <name type="scientific">Wenyingzhuangia heitensis</name>
    <dbReference type="NCBI Taxonomy" id="1487859"/>
    <lineage>
        <taxon>Bacteria</taxon>
        <taxon>Pseudomonadati</taxon>
        <taxon>Bacteroidota</taxon>
        <taxon>Flavobacteriia</taxon>
        <taxon>Flavobacteriales</taxon>
        <taxon>Flavobacteriaceae</taxon>
        <taxon>Wenyingzhuangia</taxon>
    </lineage>
</organism>
<evidence type="ECO:0000256" key="2">
    <source>
        <dbReference type="ARBA" id="ARBA00022729"/>
    </source>
</evidence>
<dbReference type="Gene3D" id="2.60.120.200">
    <property type="match status" value="1"/>
</dbReference>
<evidence type="ECO:0000256" key="3">
    <source>
        <dbReference type="SAM" id="SignalP"/>
    </source>
</evidence>
<dbReference type="SUPFAM" id="SSF49899">
    <property type="entry name" value="Concanavalin A-like lectins/glucanases"/>
    <property type="match status" value="1"/>
</dbReference>
<feature type="signal peptide" evidence="3">
    <location>
        <begin position="1"/>
        <end position="27"/>
    </location>
</feature>
<reference evidence="5 6" key="1">
    <citation type="submission" date="2020-03" db="EMBL/GenBank/DDBJ databases">
        <title>Genomic Encyclopedia of Type Strains, Phase IV (KMG-IV): sequencing the most valuable type-strain genomes for metagenomic binning, comparative biology and taxonomic classification.</title>
        <authorList>
            <person name="Goeker M."/>
        </authorList>
    </citation>
    <scope>NUCLEOTIDE SEQUENCE [LARGE SCALE GENOMIC DNA]</scope>
    <source>
        <strain evidence="5 6">DSM 101599</strain>
    </source>
</reference>
<dbReference type="Proteomes" id="UP000745859">
    <property type="component" value="Unassembled WGS sequence"/>
</dbReference>